<evidence type="ECO:0000259" key="2">
    <source>
        <dbReference type="PROSITE" id="PS50191"/>
    </source>
</evidence>
<dbReference type="Gene3D" id="3.40.525.10">
    <property type="entry name" value="CRAL-TRIO lipid binding domain"/>
    <property type="match status" value="1"/>
</dbReference>
<accession>A0A397ACL5</accession>
<comment type="caution">
    <text evidence="3">The sequence shown here is derived from an EMBL/GenBank/DDBJ whole genome shotgun (WGS) entry which is preliminary data.</text>
</comment>
<evidence type="ECO:0000256" key="1">
    <source>
        <dbReference type="SAM" id="MobiDB-lite"/>
    </source>
</evidence>
<dbReference type="SUPFAM" id="SSF52087">
    <property type="entry name" value="CRAL/TRIO domain"/>
    <property type="match status" value="1"/>
</dbReference>
<dbReference type="EMBL" id="QUSZ01006504">
    <property type="protein sequence ID" value="RHY05520.1"/>
    <property type="molecule type" value="Genomic_DNA"/>
</dbReference>
<name>A0A397ACL5_APHAT</name>
<evidence type="ECO:0000313" key="3">
    <source>
        <dbReference type="EMBL" id="RHY05520.1"/>
    </source>
</evidence>
<dbReference type="InterPro" id="IPR052578">
    <property type="entry name" value="PI_Transfer_CRAL-TRIO"/>
</dbReference>
<feature type="region of interest" description="Disordered" evidence="1">
    <location>
        <begin position="95"/>
        <end position="155"/>
    </location>
</feature>
<feature type="domain" description="CRAL-TRIO" evidence="2">
    <location>
        <begin position="221"/>
        <end position="382"/>
    </location>
</feature>
<dbReference type="Proteomes" id="UP000266643">
    <property type="component" value="Unassembled WGS sequence"/>
</dbReference>
<dbReference type="GO" id="GO:0008526">
    <property type="term" value="F:phosphatidylinositol transfer activity"/>
    <property type="evidence" value="ECO:0007669"/>
    <property type="project" value="TreeGrafter"/>
</dbReference>
<dbReference type="EMBL" id="QUTD01006837">
    <property type="protein sequence ID" value="RHY53184.1"/>
    <property type="molecule type" value="Genomic_DNA"/>
</dbReference>
<dbReference type="Proteomes" id="UP000265427">
    <property type="component" value="Unassembled WGS sequence"/>
</dbReference>
<dbReference type="AlphaFoldDB" id="A0A397ACL5"/>
<gene>
    <name evidence="4" type="ORF">DYB30_009971</name>
    <name evidence="3" type="ORF">DYB36_006426</name>
</gene>
<dbReference type="VEuPathDB" id="FungiDB:H257_05882"/>
<dbReference type="PROSITE" id="PS50191">
    <property type="entry name" value="CRAL_TRIO"/>
    <property type="match status" value="1"/>
</dbReference>
<protein>
    <recommendedName>
        <fullName evidence="2">CRAL-TRIO domain-containing protein</fullName>
    </recommendedName>
</protein>
<evidence type="ECO:0000313" key="4">
    <source>
        <dbReference type="EMBL" id="RHY53184.1"/>
    </source>
</evidence>
<evidence type="ECO:0000313" key="6">
    <source>
        <dbReference type="Proteomes" id="UP000266643"/>
    </source>
</evidence>
<proteinExistence type="predicted"/>
<dbReference type="InterPro" id="IPR036865">
    <property type="entry name" value="CRAL-TRIO_dom_sf"/>
</dbReference>
<dbReference type="PANTHER" id="PTHR45824">
    <property type="entry name" value="GH16843P"/>
    <property type="match status" value="1"/>
</dbReference>
<dbReference type="CDD" id="cd00170">
    <property type="entry name" value="SEC14"/>
    <property type="match status" value="1"/>
</dbReference>
<organism evidence="3 5">
    <name type="scientific">Aphanomyces astaci</name>
    <name type="common">Crayfish plague agent</name>
    <dbReference type="NCBI Taxonomy" id="112090"/>
    <lineage>
        <taxon>Eukaryota</taxon>
        <taxon>Sar</taxon>
        <taxon>Stramenopiles</taxon>
        <taxon>Oomycota</taxon>
        <taxon>Saprolegniomycetes</taxon>
        <taxon>Saprolegniales</taxon>
        <taxon>Verrucalvaceae</taxon>
        <taxon>Aphanomyces</taxon>
    </lineage>
</organism>
<feature type="compositionally biased region" description="Polar residues" evidence="1">
    <location>
        <begin position="110"/>
        <end position="120"/>
    </location>
</feature>
<evidence type="ECO:0000313" key="5">
    <source>
        <dbReference type="Proteomes" id="UP000265427"/>
    </source>
</evidence>
<dbReference type="Pfam" id="PF00650">
    <property type="entry name" value="CRAL_TRIO"/>
    <property type="match status" value="1"/>
</dbReference>
<reference evidence="5 6" key="1">
    <citation type="submission" date="2018-08" db="EMBL/GenBank/DDBJ databases">
        <title>Aphanomyces genome sequencing and annotation.</title>
        <authorList>
            <person name="Minardi D."/>
            <person name="Oidtmann B."/>
            <person name="Van Der Giezen M."/>
            <person name="Studholme D.J."/>
        </authorList>
    </citation>
    <scope>NUCLEOTIDE SEQUENCE [LARGE SCALE GENOMIC DNA]</scope>
    <source>
        <strain evidence="4 6">D2</strain>
        <strain evidence="3 5">Kv</strain>
    </source>
</reference>
<dbReference type="PANTHER" id="PTHR45824:SF29">
    <property type="entry name" value="GH16843P"/>
    <property type="match status" value="1"/>
</dbReference>
<feature type="compositionally biased region" description="Polar residues" evidence="1">
    <location>
        <begin position="65"/>
        <end position="74"/>
    </location>
</feature>
<sequence length="473" mass="53204">MLWLACSFLVILFLDSIQEVTLLQKIVLVVWCFLGKVYLHDLNAVAVTPAKSPYPLHSPRRRSSQKGPSKQQVKASPIAAPMPLSMSKSVSLGSLNTLNPPLDDHPPTIKRSQTSSSLTPLNPEPMSMLEHLQEPFSPRTDSETGSSPKSDGDFLVGDDDASRLDTFKSMLNLADSVGLPYTDEYLLSVMDVPGRALQYAADKLNRIIAWRNEYKAHTITPDEVASQFQNCSMYWFGYDFHNRPILWLRPKKKDYANMDNDLEIRANVYILELAIKRFMPPGVTCFTLILDCKDVGYREVDISLTKNLVQVTTGNYPDRIGCIGVGPLTMLVKTLTRIFSPLLPPRLRDKARFMDNPLATLSEVMPLDVIPTFMGGTNPHFLNADDEAGRFDYDFMVSEMQRHLRVRRAVPLHVVCDPPKSVMSLPRLCLERVELRGPPAILQPTDVSSDEREQGAVMRKLIVVIIRCPDCCR</sequence>
<feature type="region of interest" description="Disordered" evidence="1">
    <location>
        <begin position="53"/>
        <end position="78"/>
    </location>
</feature>
<dbReference type="SMART" id="SM00516">
    <property type="entry name" value="SEC14"/>
    <property type="match status" value="1"/>
</dbReference>
<dbReference type="InterPro" id="IPR001251">
    <property type="entry name" value="CRAL-TRIO_dom"/>
</dbReference>